<evidence type="ECO:0000256" key="2">
    <source>
        <dbReference type="ARBA" id="ARBA00022475"/>
    </source>
</evidence>
<feature type="transmembrane region" description="Helical" evidence="6">
    <location>
        <begin position="44"/>
        <end position="64"/>
    </location>
</feature>
<feature type="transmembrane region" description="Helical" evidence="6">
    <location>
        <begin position="741"/>
        <end position="761"/>
    </location>
</feature>
<feature type="transmembrane region" description="Helical" evidence="6">
    <location>
        <begin position="285"/>
        <end position="313"/>
    </location>
</feature>
<dbReference type="GO" id="GO:0005886">
    <property type="term" value="C:plasma membrane"/>
    <property type="evidence" value="ECO:0007669"/>
    <property type="project" value="UniProtKB-SubCell"/>
</dbReference>
<feature type="transmembrane region" description="Helical" evidence="6">
    <location>
        <begin position="525"/>
        <end position="544"/>
    </location>
</feature>
<comment type="caution">
    <text evidence="7">The sequence shown here is derived from an EMBL/GenBank/DDBJ whole genome shotgun (WGS) entry which is preliminary data.</text>
</comment>
<feature type="transmembrane region" description="Helical" evidence="6">
    <location>
        <begin position="257"/>
        <end position="279"/>
    </location>
</feature>
<feature type="transmembrane region" description="Helical" evidence="6">
    <location>
        <begin position="146"/>
        <end position="168"/>
    </location>
</feature>
<dbReference type="GO" id="GO:0050909">
    <property type="term" value="P:sensory perception of taste"/>
    <property type="evidence" value="ECO:0007669"/>
    <property type="project" value="InterPro"/>
</dbReference>
<feature type="transmembrane region" description="Helical" evidence="6">
    <location>
        <begin position="425"/>
        <end position="443"/>
    </location>
</feature>
<feature type="transmembrane region" description="Helical" evidence="6">
    <location>
        <begin position="174"/>
        <end position="195"/>
    </location>
</feature>
<accession>A0A811USB4</accession>
<keyword evidence="4 6" id="KW-1133">Transmembrane helix</keyword>
<keyword evidence="3 6" id="KW-0812">Transmembrane</keyword>
<evidence type="ECO:0000256" key="4">
    <source>
        <dbReference type="ARBA" id="ARBA00022989"/>
    </source>
</evidence>
<name>A0A811USB4_CERCA</name>
<dbReference type="AlphaFoldDB" id="A0A811USB4"/>
<feature type="transmembrane region" description="Helical" evidence="6">
    <location>
        <begin position="84"/>
        <end position="103"/>
    </location>
</feature>
<feature type="transmembrane region" description="Helical" evidence="6">
    <location>
        <begin position="455"/>
        <end position="480"/>
    </location>
</feature>
<evidence type="ECO:0000256" key="3">
    <source>
        <dbReference type="ARBA" id="ARBA00022692"/>
    </source>
</evidence>
<reference evidence="7" key="1">
    <citation type="submission" date="2020-11" db="EMBL/GenBank/DDBJ databases">
        <authorList>
            <person name="Whitehead M."/>
        </authorList>
    </citation>
    <scope>NUCLEOTIDE SEQUENCE</scope>
    <source>
        <strain evidence="7">EGII</strain>
    </source>
</reference>
<gene>
    <name evidence="7" type="ORF">CCAP1982_LOCUS8394</name>
</gene>
<dbReference type="EMBL" id="CAJHJT010000012">
    <property type="protein sequence ID" value="CAD6999883.1"/>
    <property type="molecule type" value="Genomic_DNA"/>
</dbReference>
<evidence type="ECO:0000256" key="1">
    <source>
        <dbReference type="ARBA" id="ARBA00004651"/>
    </source>
</evidence>
<evidence type="ECO:0000313" key="8">
    <source>
        <dbReference type="Proteomes" id="UP000606786"/>
    </source>
</evidence>
<keyword evidence="5 6" id="KW-0472">Membrane</keyword>
<feature type="transmembrane region" description="Helical" evidence="6">
    <location>
        <begin position="636"/>
        <end position="656"/>
    </location>
</feature>
<dbReference type="OrthoDB" id="8067175at2759"/>
<evidence type="ECO:0000256" key="6">
    <source>
        <dbReference type="SAM" id="Phobius"/>
    </source>
</evidence>
<proteinExistence type="predicted"/>
<evidence type="ECO:0000256" key="5">
    <source>
        <dbReference type="ARBA" id="ARBA00023136"/>
    </source>
</evidence>
<dbReference type="InterPro" id="IPR013604">
    <property type="entry name" value="7TM_chemorcpt"/>
</dbReference>
<sequence length="773" mass="91491">MWSRCRATFSNCIINSSIWLSIALGLLPYGYCRRRKMFVQSNFGLVYSVIMDAVMISLALHLWYKEQRFNFKRIWDWSVIDLLTQALYAVNIYGMLAVLWTNLREYKSLLEIFKKFSALEQSYFGKYQYLSPKCVKFHNYIIWKGLALFMNNFLYFTHVFTLLGRYQVLSVRVIFVQLYRMLLSTILLLLALHFYRHVLLIYRYMRTLTEHLKYLANYGMSNAQAYTRWHEINEIVRVYVRLQQLSREFTGIYGKQVFFGIVAITLDNAHNTIVLLLIWKSQTSVWYFTFIIYVIVINCIDFWLIIVACELAVNAARDLSLVLRCFNDTTQLDVEAERETSKMMMEYRYDKVNKMFNCSENIFMSFKYRSAVALLSVVEFEMSSRWSRDELSCCIINSTVWLSIALGIFPYDYTGRRIVQSKCCLVYTLVVDVALAVFALHLWHEQQYLNLWRIANWSLMEVFTQFLYAVNIYGILAILWTNSWEYTYVWKVFKEFAALERSYFGKHQSLSAKCMTFHNLLTCKGLIVLMNIFFYLLIFTAMLIKARFIRTRIFVAVFSKFLNIVIILVIMHFYTHVMVTYRYIWVLKERLKHLSNFDTPHAQAQNLWREINEIVRIYMRLQQLSREFTRIYGKQVFFGIAALTAENAQNVLVLLFMLTPPAETWKIIFSAFFIAKNIVYFWLIICACELAVEAARELGQLLRCFNAMPQVDVEAERALQLLSFNCIINKPKFRVWGFVELSSSMGLEIILILVLQIIYLLQSNYTKMSLFSN</sequence>
<organism evidence="7 8">
    <name type="scientific">Ceratitis capitata</name>
    <name type="common">Mediterranean fruit fly</name>
    <name type="synonym">Tephritis capitata</name>
    <dbReference type="NCBI Taxonomy" id="7213"/>
    <lineage>
        <taxon>Eukaryota</taxon>
        <taxon>Metazoa</taxon>
        <taxon>Ecdysozoa</taxon>
        <taxon>Arthropoda</taxon>
        <taxon>Hexapoda</taxon>
        <taxon>Insecta</taxon>
        <taxon>Pterygota</taxon>
        <taxon>Neoptera</taxon>
        <taxon>Endopterygota</taxon>
        <taxon>Diptera</taxon>
        <taxon>Brachycera</taxon>
        <taxon>Muscomorpha</taxon>
        <taxon>Tephritoidea</taxon>
        <taxon>Tephritidae</taxon>
        <taxon>Ceratitis</taxon>
        <taxon>Ceratitis</taxon>
    </lineage>
</organism>
<dbReference type="Pfam" id="PF08395">
    <property type="entry name" value="7tm_7"/>
    <property type="match status" value="2"/>
</dbReference>
<comment type="subcellular location">
    <subcellularLocation>
        <location evidence="1">Cell membrane</location>
        <topology evidence="1">Multi-pass membrane protein</topology>
    </subcellularLocation>
</comment>
<dbReference type="Proteomes" id="UP000606786">
    <property type="component" value="Unassembled WGS sequence"/>
</dbReference>
<feature type="transmembrane region" description="Helical" evidence="6">
    <location>
        <begin position="668"/>
        <end position="692"/>
    </location>
</feature>
<evidence type="ECO:0000313" key="7">
    <source>
        <dbReference type="EMBL" id="CAD6999883.1"/>
    </source>
</evidence>
<protein>
    <submittedName>
        <fullName evidence="7">(Mediterranean fruit fly) hypothetical protein</fullName>
    </submittedName>
</protein>
<keyword evidence="8" id="KW-1185">Reference proteome</keyword>
<keyword evidence="2" id="KW-1003">Cell membrane</keyword>